<keyword evidence="1" id="KW-0378">Hydrolase</keyword>
<dbReference type="AlphaFoldDB" id="A0A1G8BK89"/>
<evidence type="ECO:0000313" key="1">
    <source>
        <dbReference type="EMBL" id="SDH33615.1"/>
    </source>
</evidence>
<dbReference type="GO" id="GO:0006508">
    <property type="term" value="P:proteolysis"/>
    <property type="evidence" value="ECO:0007669"/>
    <property type="project" value="UniProtKB-KW"/>
</dbReference>
<dbReference type="Proteomes" id="UP000198607">
    <property type="component" value="Unassembled WGS sequence"/>
</dbReference>
<dbReference type="InterPro" id="IPR021109">
    <property type="entry name" value="Peptidase_aspartic_dom_sf"/>
</dbReference>
<protein>
    <submittedName>
        <fullName evidence="1">Aspartyl protease family protein</fullName>
    </submittedName>
</protein>
<evidence type="ECO:0000313" key="2">
    <source>
        <dbReference type="Proteomes" id="UP000198607"/>
    </source>
</evidence>
<dbReference type="InterPro" id="IPR034122">
    <property type="entry name" value="Retropepsin-like_bacterial"/>
</dbReference>
<dbReference type="Gene3D" id="2.40.70.10">
    <property type="entry name" value="Acid Proteases"/>
    <property type="match status" value="1"/>
</dbReference>
<name>A0A1G8BK89_9RHOO</name>
<dbReference type="RefSeq" id="WP_245715494.1">
    <property type="nucleotide sequence ID" value="NZ_FNCY01000005.1"/>
</dbReference>
<accession>A0A1G8BK89</accession>
<organism evidence="1 2">
    <name type="scientific">Propionivibrio dicarboxylicus</name>
    <dbReference type="NCBI Taxonomy" id="83767"/>
    <lineage>
        <taxon>Bacteria</taxon>
        <taxon>Pseudomonadati</taxon>
        <taxon>Pseudomonadota</taxon>
        <taxon>Betaproteobacteria</taxon>
        <taxon>Rhodocyclales</taxon>
        <taxon>Rhodocyclaceae</taxon>
        <taxon>Propionivibrio</taxon>
    </lineage>
</organism>
<dbReference type="STRING" id="83767.SAMN05660652_01534"/>
<dbReference type="EMBL" id="FNCY01000005">
    <property type="protein sequence ID" value="SDH33615.1"/>
    <property type="molecule type" value="Genomic_DNA"/>
</dbReference>
<reference evidence="1 2" key="1">
    <citation type="submission" date="2016-10" db="EMBL/GenBank/DDBJ databases">
        <authorList>
            <person name="de Groot N.N."/>
        </authorList>
    </citation>
    <scope>NUCLEOTIDE SEQUENCE [LARGE SCALE GENOMIC DNA]</scope>
    <source>
        <strain evidence="1 2">DSM 5885</strain>
    </source>
</reference>
<dbReference type="GO" id="GO:0004190">
    <property type="term" value="F:aspartic-type endopeptidase activity"/>
    <property type="evidence" value="ECO:0007669"/>
    <property type="project" value="InterPro"/>
</dbReference>
<keyword evidence="1" id="KW-0645">Protease</keyword>
<keyword evidence="2" id="KW-1185">Reference proteome</keyword>
<sequence length="207" mass="21775">MLVALACLWGTPGWAVDVGVSGMFPGKALLVINGGEPRIVPVGVRTAEGVQVLAIDGDSVAIEIDGRRRQLRVGENVVQRPQADARTVAVITADTAGHFLANGSINGMTVRFIVDTGASLVSIGASEARRLGIDPSSGSSGVAQTANGLTQVSRVRLKTVKVGEIVLNDVEAVVHAQDMPVVLLGMSFLNRMEMQRNGDTMTLKKNY</sequence>
<dbReference type="SUPFAM" id="SSF50630">
    <property type="entry name" value="Acid proteases"/>
    <property type="match status" value="1"/>
</dbReference>
<dbReference type="CDD" id="cd05483">
    <property type="entry name" value="retropepsin_like_bacteria"/>
    <property type="match status" value="1"/>
</dbReference>
<dbReference type="InterPro" id="IPR001969">
    <property type="entry name" value="Aspartic_peptidase_AS"/>
</dbReference>
<proteinExistence type="predicted"/>
<dbReference type="Pfam" id="PF13975">
    <property type="entry name" value="gag-asp_proteas"/>
    <property type="match status" value="1"/>
</dbReference>
<dbReference type="PROSITE" id="PS00141">
    <property type="entry name" value="ASP_PROTEASE"/>
    <property type="match status" value="1"/>
</dbReference>
<gene>
    <name evidence="1" type="ORF">SAMN05660652_01534</name>
</gene>
<dbReference type="NCBIfam" id="TIGR02281">
    <property type="entry name" value="clan_AA_DTGA"/>
    <property type="match status" value="1"/>
</dbReference>
<dbReference type="InterPro" id="IPR011969">
    <property type="entry name" value="Clan_AA_Asp_peptidase_C"/>
</dbReference>